<dbReference type="InterPro" id="IPR018040">
    <property type="entry name" value="Pectinesterase_Tyr_AS"/>
</dbReference>
<accession>A0A9D1VSA6</accession>
<dbReference type="PROSITE" id="PS00503">
    <property type="entry name" value="PECTINESTERASE_2"/>
    <property type="match status" value="1"/>
</dbReference>
<comment type="caution">
    <text evidence="9">The sequence shown here is derived from an EMBL/GenBank/DDBJ whole genome shotgun (WGS) entry which is preliminary data.</text>
</comment>
<evidence type="ECO:0000313" key="9">
    <source>
        <dbReference type="EMBL" id="HIX46026.1"/>
    </source>
</evidence>
<feature type="active site" evidence="5">
    <location>
        <position position="794"/>
    </location>
</feature>
<protein>
    <submittedName>
        <fullName evidence="9">Ig-like domain-containing protein</fullName>
    </submittedName>
</protein>
<dbReference type="GO" id="GO:0030599">
    <property type="term" value="F:pectinesterase activity"/>
    <property type="evidence" value="ECO:0007669"/>
    <property type="project" value="InterPro"/>
</dbReference>
<dbReference type="EMBL" id="DXFB01000192">
    <property type="protein sequence ID" value="HIX46026.1"/>
    <property type="molecule type" value="Genomic_DNA"/>
</dbReference>
<evidence type="ECO:0000256" key="5">
    <source>
        <dbReference type="PROSITE-ProRule" id="PRU10040"/>
    </source>
</evidence>
<evidence type="ECO:0000256" key="4">
    <source>
        <dbReference type="ARBA" id="ARBA00023085"/>
    </source>
</evidence>
<dbReference type="GO" id="GO:0009279">
    <property type="term" value="C:cell outer membrane"/>
    <property type="evidence" value="ECO:0007669"/>
    <property type="project" value="TreeGrafter"/>
</dbReference>
<evidence type="ECO:0000256" key="2">
    <source>
        <dbReference type="ARBA" id="ARBA00022729"/>
    </source>
</evidence>
<feature type="domain" description="Pectinesterase catalytic" evidence="7">
    <location>
        <begin position="637"/>
        <end position="909"/>
    </location>
</feature>
<reference evidence="9" key="2">
    <citation type="submission" date="2021-04" db="EMBL/GenBank/DDBJ databases">
        <authorList>
            <person name="Gilroy R."/>
        </authorList>
    </citation>
    <scope>NUCLEOTIDE SEQUENCE</scope>
    <source>
        <strain evidence="9">ChiHjej12B11-16260</strain>
    </source>
</reference>
<sequence length="1115" mass="120185">MKKSKLFCLLGILSLALPLHAQNAEYSEESLYVNNFQGELANPTTATTIYGEEFTLSWVDCVYKPDYVAKNDNGVTTPGALEMQKKPETATIQFGEFASVTKVVIKGSTTGNNRGFGFYYSTNGGSTWTLEAEHLITGAGEEVTVTLPEGSQENVTFKIMLPVGNSNYFYLHDIEIFGMVSSATTIPAVTQIAPATGSVIPVEGTIDLTFTCDITRGTGDITLGDVVIPESGITCNGSVATLAYSGLASDSEYKLVVPAGAFANEKGEATLAETTAEYTTPDTQAPTLVETTLVDGGTYATATTFSLVFNEPVQAGDVPITINDIEVVPAVSGSQNYLLYVTVSGLAFATEYTVTIPEGAIVDASGNSFAGASYNIISKGDYSGEVLYSYSPNSTDFPEGEEPGNVTINVNGVDITFGNVSSARDRGSNGWGFKTDYVQLPASTIGDLTFKIQCGGGSEPHKYFVQKQASDGTWSTLETVIIGNNDIISFSSAAALSSDETVIRITKDDVNFWFYNITVNEFFDNAAAADDGKAPTLAASTPEANATDVATSGNIKLTFSKPVKTSTGSFILNGKELTPNILSNVVTLPYANLKYETQYTLEVSAGALVDYYDRPNEAFTLTFTTRQRPAVEAALYDFVVAADGTGNGTTIQSAFDAVPENNATTFRIFVKNGTYNEYPSLSSTKSHVSLIGQSLEGVVITGSHYSGLTEGGITYGTSTSQTMEILADNFYCENMTISNTAGMNIGQAVALKVYSDKAVFKNVRLTGYQDTHLTSNTGSDRQYYINCDIRGTVDFIFGDGICYFENCLIYIEDRSGNCISAASTDINNTYGYVFESCTIDGVSSRNKDFYLGRPWKNAPRVVYLNTQMNLVPTDQGWTTMSAIPALMAEYNSMDRNGNPVSTASRRTDFSFTQNEILVADTLADSRPTTLTEEEVAFYSRENVLKGNDDWDATTKLSVPAATDNISYDLANKRLVWNTTEATACYVILVDNEVAGFSTTNEFSYDVADREEALFSVISTSEYGALSEAATLEWDKSGVENMIAKGKLIINTRVENMLYFADGVSAVYVYDLNGRLLNNVKGAISTLDMNRLPAGCYIVKVATADGRTEVARVVKF</sequence>
<keyword evidence="3" id="KW-0378">Hydrolase</keyword>
<evidence type="ECO:0000313" key="10">
    <source>
        <dbReference type="Proteomes" id="UP000824246"/>
    </source>
</evidence>
<dbReference type="Gene3D" id="2.160.20.10">
    <property type="entry name" value="Single-stranded right-handed beta-helix, Pectin lyase-like"/>
    <property type="match status" value="1"/>
</dbReference>
<dbReference type="SUPFAM" id="SSF51126">
    <property type="entry name" value="Pectin lyase-like"/>
    <property type="match status" value="1"/>
</dbReference>
<dbReference type="AlphaFoldDB" id="A0A9D1VSA6"/>
<comment type="similarity">
    <text evidence="1">Belongs to the pectinesterase family.</text>
</comment>
<feature type="chain" id="PRO_5038843816" evidence="6">
    <location>
        <begin position="22"/>
        <end position="1115"/>
    </location>
</feature>
<keyword evidence="2 6" id="KW-0732">Signal</keyword>
<dbReference type="InterPro" id="IPR012334">
    <property type="entry name" value="Pectin_lyas_fold"/>
</dbReference>
<dbReference type="InterPro" id="IPR033131">
    <property type="entry name" value="Pectinesterase_Asp_AS"/>
</dbReference>
<evidence type="ECO:0000256" key="3">
    <source>
        <dbReference type="ARBA" id="ARBA00022801"/>
    </source>
</evidence>
<organism evidence="9 10">
    <name type="scientific">Candidatus Barnesiella excrementipullorum</name>
    <dbReference type="NCBI Taxonomy" id="2838479"/>
    <lineage>
        <taxon>Bacteria</taxon>
        <taxon>Pseudomonadati</taxon>
        <taxon>Bacteroidota</taxon>
        <taxon>Bacteroidia</taxon>
        <taxon>Bacteroidales</taxon>
        <taxon>Barnesiellaceae</taxon>
        <taxon>Barnesiella</taxon>
    </lineage>
</organism>
<dbReference type="NCBIfam" id="TIGR04183">
    <property type="entry name" value="Por_Secre_tail"/>
    <property type="match status" value="1"/>
</dbReference>
<dbReference type="InterPro" id="IPR000070">
    <property type="entry name" value="Pectinesterase_cat"/>
</dbReference>
<dbReference type="PANTHER" id="PTHR31321:SF57">
    <property type="entry name" value="PECTINESTERASE 53-RELATED"/>
    <property type="match status" value="1"/>
</dbReference>
<reference evidence="9" key="1">
    <citation type="journal article" date="2021" name="PeerJ">
        <title>Extensive microbial diversity within the chicken gut microbiome revealed by metagenomics and culture.</title>
        <authorList>
            <person name="Gilroy R."/>
            <person name="Ravi A."/>
            <person name="Getino M."/>
            <person name="Pursley I."/>
            <person name="Horton D.L."/>
            <person name="Alikhan N.F."/>
            <person name="Baker D."/>
            <person name="Gharbi K."/>
            <person name="Hall N."/>
            <person name="Watson M."/>
            <person name="Adriaenssens E.M."/>
            <person name="Foster-Nyarko E."/>
            <person name="Jarju S."/>
            <person name="Secka A."/>
            <person name="Antonio M."/>
            <person name="Oren A."/>
            <person name="Chaudhuri R.R."/>
            <person name="La Ragione R."/>
            <person name="Hildebrand F."/>
            <person name="Pallen M.J."/>
        </authorList>
    </citation>
    <scope>NUCLEOTIDE SEQUENCE</scope>
    <source>
        <strain evidence="9">ChiHjej12B11-16260</strain>
    </source>
</reference>
<dbReference type="InterPro" id="IPR011050">
    <property type="entry name" value="Pectin_lyase_fold/virulence"/>
</dbReference>
<dbReference type="PROSITE" id="PS00800">
    <property type="entry name" value="PECTINESTERASE_1"/>
    <property type="match status" value="1"/>
</dbReference>
<evidence type="ECO:0000259" key="7">
    <source>
        <dbReference type="Pfam" id="PF01095"/>
    </source>
</evidence>
<dbReference type="Pfam" id="PF13205">
    <property type="entry name" value="Big_5"/>
    <property type="match status" value="2"/>
</dbReference>
<keyword evidence="4" id="KW-0063">Aspartyl esterase</keyword>
<dbReference type="InterPro" id="IPR032812">
    <property type="entry name" value="SbsA_Ig"/>
</dbReference>
<dbReference type="InterPro" id="IPR026444">
    <property type="entry name" value="Secre_tail"/>
</dbReference>
<evidence type="ECO:0000256" key="6">
    <source>
        <dbReference type="SAM" id="SignalP"/>
    </source>
</evidence>
<feature type="signal peptide" evidence="6">
    <location>
        <begin position="1"/>
        <end position="21"/>
    </location>
</feature>
<dbReference type="Gene3D" id="2.60.120.260">
    <property type="entry name" value="Galactose-binding domain-like"/>
    <property type="match status" value="1"/>
</dbReference>
<dbReference type="Proteomes" id="UP000824246">
    <property type="component" value="Unassembled WGS sequence"/>
</dbReference>
<feature type="domain" description="SbsA Ig-like" evidence="8">
    <location>
        <begin position="531"/>
        <end position="625"/>
    </location>
</feature>
<evidence type="ECO:0000259" key="8">
    <source>
        <dbReference type="Pfam" id="PF13205"/>
    </source>
</evidence>
<name>A0A9D1VSA6_9BACT</name>
<dbReference type="PANTHER" id="PTHR31321">
    <property type="entry name" value="ACYL-COA THIOESTER HYDROLASE YBHC-RELATED"/>
    <property type="match status" value="1"/>
</dbReference>
<evidence type="ECO:0000256" key="1">
    <source>
        <dbReference type="ARBA" id="ARBA00008891"/>
    </source>
</evidence>
<feature type="domain" description="SbsA Ig-like" evidence="8">
    <location>
        <begin position="282"/>
        <end position="371"/>
    </location>
</feature>
<dbReference type="Pfam" id="PF01095">
    <property type="entry name" value="Pectinesterase"/>
    <property type="match status" value="1"/>
</dbReference>
<dbReference type="GO" id="GO:0042545">
    <property type="term" value="P:cell wall modification"/>
    <property type="evidence" value="ECO:0007669"/>
    <property type="project" value="InterPro"/>
</dbReference>
<proteinExistence type="inferred from homology"/>
<gene>
    <name evidence="9" type="ORF">H9982_07370</name>
</gene>